<evidence type="ECO:0000313" key="4">
    <source>
        <dbReference type="Proteomes" id="UP000004367"/>
    </source>
</evidence>
<dbReference type="RefSeq" id="WP_009482511.1">
    <property type="nucleotide sequence ID" value="NZ_BAFE01000056.1"/>
</dbReference>
<feature type="chain" id="PRO_5003600221" description="Transglycosylase SLT domain-containing protein" evidence="2">
    <location>
        <begin position="34"/>
        <end position="217"/>
    </location>
</feature>
<evidence type="ECO:0000256" key="2">
    <source>
        <dbReference type="SAM" id="SignalP"/>
    </source>
</evidence>
<keyword evidence="2" id="KW-0732">Signal</keyword>
<feature type="region of interest" description="Disordered" evidence="1">
    <location>
        <begin position="102"/>
        <end position="121"/>
    </location>
</feature>
<sequence>MSQHFSRSARLAAPVAVALLAAGSFAAAPPALADTTSARPQGAAPAAVPASTARLGAVTATMPGHPLAGVALSAFALAPSVATTAASTRGSAAAATGAKAAGARAHGARSSRSSARAARSPKAVARSLASARGWGGRQFACLDALWTKESDWTATADNPTSSAYGIPQALPGRKMASHGADWRTNPATQIRWGLDYIDDVYGSPCRAWSHSRAHNWY</sequence>
<dbReference type="OrthoDB" id="9766277at2"/>
<protein>
    <recommendedName>
        <fullName evidence="5">Transglycosylase SLT domain-containing protein</fullName>
    </recommendedName>
</protein>
<comment type="caution">
    <text evidence="3">The sequence shown here is derived from an EMBL/GenBank/DDBJ whole genome shotgun (WGS) entry which is preliminary data.</text>
</comment>
<evidence type="ECO:0000313" key="3">
    <source>
        <dbReference type="EMBL" id="GAB48613.1"/>
    </source>
</evidence>
<gene>
    <name evidence="3" type="ORF">MOPEL_078_00020</name>
</gene>
<dbReference type="SUPFAM" id="SSF53955">
    <property type="entry name" value="Lysozyme-like"/>
    <property type="match status" value="1"/>
</dbReference>
<dbReference type="STRING" id="1089455.MOPEL_078_00020"/>
<dbReference type="Gene3D" id="1.10.530.10">
    <property type="match status" value="1"/>
</dbReference>
<proteinExistence type="predicted"/>
<evidence type="ECO:0000256" key="1">
    <source>
        <dbReference type="SAM" id="MobiDB-lite"/>
    </source>
</evidence>
<evidence type="ECO:0008006" key="5">
    <source>
        <dbReference type="Google" id="ProtNLM"/>
    </source>
</evidence>
<dbReference type="EMBL" id="BAFE01000056">
    <property type="protein sequence ID" value="GAB48613.1"/>
    <property type="molecule type" value="Genomic_DNA"/>
</dbReference>
<reference evidence="3 4" key="1">
    <citation type="submission" date="2012-02" db="EMBL/GenBank/DDBJ databases">
        <title>Whole genome shotgun sequence of Mobilicoccus pelagius NBRC 104925.</title>
        <authorList>
            <person name="Yoshida Y."/>
            <person name="Hosoyama A."/>
            <person name="Tsuchikane K."/>
            <person name="Katsumata H."/>
            <person name="Yamazaki S."/>
            <person name="Fujita N."/>
        </authorList>
    </citation>
    <scope>NUCLEOTIDE SEQUENCE [LARGE SCALE GENOMIC DNA]</scope>
    <source>
        <strain evidence="3 4">NBRC 104925</strain>
    </source>
</reference>
<dbReference type="AlphaFoldDB" id="H5USA5"/>
<organism evidence="3 4">
    <name type="scientific">Mobilicoccus pelagius NBRC 104925</name>
    <dbReference type="NCBI Taxonomy" id="1089455"/>
    <lineage>
        <taxon>Bacteria</taxon>
        <taxon>Bacillati</taxon>
        <taxon>Actinomycetota</taxon>
        <taxon>Actinomycetes</taxon>
        <taxon>Micrococcales</taxon>
        <taxon>Dermatophilaceae</taxon>
        <taxon>Mobilicoccus</taxon>
    </lineage>
</organism>
<keyword evidence="4" id="KW-1185">Reference proteome</keyword>
<dbReference type="InterPro" id="IPR023346">
    <property type="entry name" value="Lysozyme-like_dom_sf"/>
</dbReference>
<dbReference type="eggNOG" id="COG3583">
    <property type="taxonomic scope" value="Bacteria"/>
</dbReference>
<accession>H5USA5</accession>
<dbReference type="Proteomes" id="UP000004367">
    <property type="component" value="Unassembled WGS sequence"/>
</dbReference>
<feature type="signal peptide" evidence="2">
    <location>
        <begin position="1"/>
        <end position="33"/>
    </location>
</feature>
<name>H5USA5_9MICO</name>